<comment type="caution">
    <text evidence="2">The sequence shown here is derived from an EMBL/GenBank/DDBJ whole genome shotgun (WGS) entry which is preliminary data.</text>
</comment>
<evidence type="ECO:0000313" key="3">
    <source>
        <dbReference type="Proteomes" id="UP001203880"/>
    </source>
</evidence>
<evidence type="ECO:0000313" key="2">
    <source>
        <dbReference type="EMBL" id="MCL6285822.1"/>
    </source>
</evidence>
<accession>A0ABT0Q8E0</accession>
<dbReference type="Proteomes" id="UP001203880">
    <property type="component" value="Unassembled WGS sequence"/>
</dbReference>
<protein>
    <recommendedName>
        <fullName evidence="4">Tetratricopeptide repeat protein</fullName>
    </recommendedName>
</protein>
<name>A0ABT0Q8E0_9RHOB</name>
<dbReference type="Gene3D" id="1.25.40.10">
    <property type="entry name" value="Tetratricopeptide repeat domain"/>
    <property type="match status" value="1"/>
</dbReference>
<dbReference type="RefSeq" id="WP_249713005.1">
    <property type="nucleotide sequence ID" value="NZ_JAMFMB010000039.1"/>
</dbReference>
<organism evidence="2 3">
    <name type="scientific">Ruegeria spongiae</name>
    <dbReference type="NCBI Taxonomy" id="2942209"/>
    <lineage>
        <taxon>Bacteria</taxon>
        <taxon>Pseudomonadati</taxon>
        <taxon>Pseudomonadota</taxon>
        <taxon>Alphaproteobacteria</taxon>
        <taxon>Rhodobacterales</taxon>
        <taxon>Roseobacteraceae</taxon>
        <taxon>Ruegeria</taxon>
    </lineage>
</organism>
<proteinExistence type="predicted"/>
<dbReference type="InterPro" id="IPR011990">
    <property type="entry name" value="TPR-like_helical_dom_sf"/>
</dbReference>
<dbReference type="EMBL" id="JAMFMB010000039">
    <property type="protein sequence ID" value="MCL6285822.1"/>
    <property type="molecule type" value="Genomic_DNA"/>
</dbReference>
<feature type="compositionally biased region" description="Polar residues" evidence="1">
    <location>
        <begin position="7"/>
        <end position="22"/>
    </location>
</feature>
<dbReference type="Pfam" id="PF14559">
    <property type="entry name" value="TPR_19"/>
    <property type="match status" value="1"/>
</dbReference>
<reference evidence="2" key="1">
    <citation type="submission" date="2022-05" db="EMBL/GenBank/DDBJ databases">
        <authorList>
            <person name="Park J.-S."/>
        </authorList>
    </citation>
    <scope>NUCLEOTIDE SEQUENCE</scope>
    <source>
        <strain evidence="2">2012CJ41-6</strain>
    </source>
</reference>
<evidence type="ECO:0000256" key="1">
    <source>
        <dbReference type="SAM" id="MobiDB-lite"/>
    </source>
</evidence>
<feature type="region of interest" description="Disordered" evidence="1">
    <location>
        <begin position="1"/>
        <end position="26"/>
    </location>
</feature>
<keyword evidence="3" id="KW-1185">Reference proteome</keyword>
<evidence type="ECO:0008006" key="4">
    <source>
        <dbReference type="Google" id="ProtNLM"/>
    </source>
</evidence>
<sequence length="339" mass="36475">MMALPASAQSGTVLSENESPENLAQARAAAAERIKCDPIEGQDAKIAVFEAAGGKKWDEVEMGCALKAGSQALDEISLPASLTEASSTADIEQHLGVLKAHIEYFEVLDKDAAGLYLPVESAADLHVRWTQNRNRSEVILAKIDPILPELTEARILRAAYQLASTLRESTDQEKSAARNAAKADLEIAVAENPEALDGLGQLMLGQILVTLSEAVGGDAPRGIELLENANALNPDDLSVHRALVAAYMGERETDKALTVLATALEVDPATINPQDYVDDMQFLGGLAHRLEQTEMVDRFAESRNAMLAGNPELLERRTAASLRHNSENPFTGQDTNDLN</sequence>
<dbReference type="SUPFAM" id="SSF48452">
    <property type="entry name" value="TPR-like"/>
    <property type="match status" value="1"/>
</dbReference>
<gene>
    <name evidence="2" type="ORF">M3P21_20065</name>
</gene>